<feature type="compositionally biased region" description="Low complexity" evidence="2">
    <location>
        <begin position="520"/>
        <end position="531"/>
    </location>
</feature>
<dbReference type="InterPro" id="IPR043127">
    <property type="entry name" value="Sec-1-like_dom3a"/>
</dbReference>
<proteinExistence type="inferred from homology"/>
<gene>
    <name evidence="3" type="ORF">M0811_00526</name>
</gene>
<dbReference type="InterPro" id="IPR001619">
    <property type="entry name" value="Sec1-like"/>
</dbReference>
<dbReference type="EMBL" id="JAPDFW010000059">
    <property type="protein sequence ID" value="KAJ5077206.1"/>
    <property type="molecule type" value="Genomic_DNA"/>
</dbReference>
<dbReference type="Gene3D" id="1.25.40.60">
    <property type="match status" value="1"/>
</dbReference>
<evidence type="ECO:0000256" key="2">
    <source>
        <dbReference type="SAM" id="MobiDB-lite"/>
    </source>
</evidence>
<feature type="compositionally biased region" description="Basic and acidic residues" evidence="2">
    <location>
        <begin position="552"/>
        <end position="564"/>
    </location>
</feature>
<reference evidence="3" key="1">
    <citation type="submission" date="2022-10" db="EMBL/GenBank/DDBJ databases">
        <title>Novel sulphate-reducing endosymbionts in the free-living metamonad Anaeramoeba.</title>
        <authorList>
            <person name="Jerlstrom-Hultqvist J."/>
            <person name="Cepicka I."/>
            <person name="Gallot-Lavallee L."/>
            <person name="Salas-Leiva D."/>
            <person name="Curtis B.A."/>
            <person name="Zahonova K."/>
            <person name="Pipaliya S."/>
            <person name="Dacks J."/>
            <person name="Roger A.J."/>
        </authorList>
    </citation>
    <scope>NUCLEOTIDE SEQUENCE</scope>
    <source>
        <strain evidence="3">BMAN</strain>
    </source>
</reference>
<dbReference type="OrthoDB" id="2228at2759"/>
<dbReference type="OMA" id="PFTRPHT"/>
<dbReference type="AlphaFoldDB" id="A0A9Q0LR63"/>
<comment type="similarity">
    <text evidence="1">Belongs to the STXBP/unc-18/SEC1 family.</text>
</comment>
<dbReference type="Gene3D" id="3.90.830.10">
    <property type="entry name" value="Syntaxin Binding Protein 1, Chain A, domain 2"/>
    <property type="match status" value="1"/>
</dbReference>
<accession>A0A9Q0LR63</accession>
<comment type="caution">
    <text evidence="3">The sequence shown here is derived from an EMBL/GenBank/DDBJ whole genome shotgun (WGS) entry which is preliminary data.</text>
</comment>
<dbReference type="InterPro" id="IPR043154">
    <property type="entry name" value="Sec-1-like_dom1"/>
</dbReference>
<dbReference type="InterPro" id="IPR036045">
    <property type="entry name" value="Sec1-like_sf"/>
</dbReference>
<evidence type="ECO:0000313" key="3">
    <source>
        <dbReference type="EMBL" id="KAJ5077206.1"/>
    </source>
</evidence>
<dbReference type="SUPFAM" id="SSF56815">
    <property type="entry name" value="Sec1/munc18-like (SM) proteins"/>
    <property type="match status" value="1"/>
</dbReference>
<feature type="region of interest" description="Disordered" evidence="2">
    <location>
        <begin position="516"/>
        <end position="564"/>
    </location>
</feature>
<organism evidence="3 4">
    <name type="scientific">Anaeramoeba ignava</name>
    <name type="common">Anaerobic marine amoeba</name>
    <dbReference type="NCBI Taxonomy" id="1746090"/>
    <lineage>
        <taxon>Eukaryota</taxon>
        <taxon>Metamonada</taxon>
        <taxon>Anaeramoebidae</taxon>
        <taxon>Anaeramoeba</taxon>
    </lineage>
</organism>
<dbReference type="GO" id="GO:0016192">
    <property type="term" value="P:vesicle-mediated transport"/>
    <property type="evidence" value="ECO:0007669"/>
    <property type="project" value="InterPro"/>
</dbReference>
<dbReference type="InterPro" id="IPR027482">
    <property type="entry name" value="Sec1-like_dom2"/>
</dbReference>
<evidence type="ECO:0000256" key="1">
    <source>
        <dbReference type="ARBA" id="ARBA00009884"/>
    </source>
</evidence>
<dbReference type="Proteomes" id="UP001149090">
    <property type="component" value="Unassembled WGS sequence"/>
</dbReference>
<dbReference type="Pfam" id="PF00995">
    <property type="entry name" value="Sec1"/>
    <property type="match status" value="1"/>
</dbReference>
<evidence type="ECO:0000313" key="4">
    <source>
        <dbReference type="Proteomes" id="UP001149090"/>
    </source>
</evidence>
<dbReference type="PANTHER" id="PTHR11679">
    <property type="entry name" value="VESICLE PROTEIN SORTING-ASSOCIATED"/>
    <property type="match status" value="1"/>
</dbReference>
<name>A0A9Q0LR63_ANAIG</name>
<dbReference type="Gene3D" id="3.40.50.1910">
    <property type="match status" value="1"/>
</dbReference>
<feature type="region of interest" description="Disordered" evidence="2">
    <location>
        <begin position="457"/>
        <end position="477"/>
    </location>
</feature>
<dbReference type="PIRSF" id="PIRSF005715">
    <property type="entry name" value="VPS45_Sec1"/>
    <property type="match status" value="1"/>
</dbReference>
<keyword evidence="4" id="KW-1185">Reference proteome</keyword>
<protein>
    <submittedName>
        <fullName evidence="3">Protein rop</fullName>
    </submittedName>
</protein>
<dbReference type="Gene3D" id="3.40.50.2060">
    <property type="match status" value="1"/>
</dbReference>
<sequence length="624" mass="72229">MSLLQVIKKRIILDIIRSVNTKSKFKIMITDEFSLKILSSVCTMTEIMKEQVNLVESIKTRRQPLPDIDAIYLLSPIKESAELLIQDFEEKQMYAGAHVFFTSPLDEKLESLILQKKIGSYVRISRNFKDANLELIPFESQAFHLMLPNILYPLYEVPYQAEQILDTITTRLFCLFSMYEQMPIIRTSNSDLARRVGAKLHNKLKIFQSRVKNFPPRKERSVMIIFDRSYDPVSPLLHEFTYQAMVYDNIQLVNDKYQQQIINRTGNATTKEVSLDEKDSIWKEKRHKHIAMVIQEITTEFNNFLEKNQTAKFAKGHKISLKEMSDVIRQIPQYQEQINAYSLHLGMTEECMKFFDILKLEIVATLEQNLVMGVGPSGKPLGNIVQDIKMAFDQQPLTEENRLRILLLYAAIEGKNTSEFFALKDAARISGSQRSIITNYVSWLKISSEKIVTEEKRKIKKNKSFHPQETTGEEKFELSRYEPPLVKILEQTLTSQLDSNAFPFIDSSDEFAELGQDNQNSLNKNNKTKTSLRSERTRIKPTFANKNRKERQKAEKEKQVDDSEKDPFANIKIPRIILFFVGGCSYSELRTIYEISSKRDVEIILGTTSMIKPSAFLSDLKKSD</sequence>